<dbReference type="AlphaFoldDB" id="A0A6N4DL95"/>
<evidence type="ECO:0000313" key="2">
    <source>
        <dbReference type="Proteomes" id="UP000250928"/>
    </source>
</evidence>
<accession>A0A6N4DL95</accession>
<dbReference type="EMBL" id="PQCO01000294">
    <property type="protein sequence ID" value="PUD98671.1"/>
    <property type="molecule type" value="Genomic_DNA"/>
</dbReference>
<dbReference type="Proteomes" id="UP000250928">
    <property type="component" value="Unassembled WGS sequence"/>
</dbReference>
<protein>
    <recommendedName>
        <fullName evidence="3">DUF1415 domain-containing protein</fullName>
    </recommendedName>
</protein>
<proteinExistence type="predicted"/>
<name>A0A6N4DL95_9GAMM</name>
<sequence length="78" mass="8814">MQVSEQQAVAVTSRWIREVVVGLGLCPFAAPVVEAESIFYAVTQARDEEGIYRDMLAALDRFQQSDEREMATGFFIIR</sequence>
<organism evidence="1 2">
    <name type="scientific">Candidatus Sedimenticola endophacoides</name>
    <dbReference type="NCBI Taxonomy" id="2548426"/>
    <lineage>
        <taxon>Bacteria</taxon>
        <taxon>Pseudomonadati</taxon>
        <taxon>Pseudomonadota</taxon>
        <taxon>Gammaproteobacteria</taxon>
        <taxon>Chromatiales</taxon>
        <taxon>Sedimenticolaceae</taxon>
        <taxon>Sedimenticola</taxon>
    </lineage>
</organism>
<reference evidence="1 2" key="1">
    <citation type="submission" date="2018-01" db="EMBL/GenBank/DDBJ databases">
        <title>Novel co-symbiosis in the lucinid bivalve Phacoides pectinatus.</title>
        <authorList>
            <person name="Lim S.J."/>
            <person name="Davis B.G."/>
            <person name="Gill D.E."/>
            <person name="Engel A.S."/>
            <person name="Anderson L.C."/>
            <person name="Campbell B.J."/>
        </authorList>
    </citation>
    <scope>NUCLEOTIDE SEQUENCE [LARGE SCALE GENOMIC DNA]</scope>
    <source>
        <strain evidence="1">N3_P5</strain>
    </source>
</reference>
<dbReference type="Pfam" id="PF07209">
    <property type="entry name" value="DUF1415"/>
    <property type="match status" value="1"/>
</dbReference>
<dbReference type="InterPro" id="IPR009858">
    <property type="entry name" value="DUF1415"/>
</dbReference>
<evidence type="ECO:0000313" key="1">
    <source>
        <dbReference type="EMBL" id="PUD98671.1"/>
    </source>
</evidence>
<gene>
    <name evidence="1" type="ORF">C3L24_12350</name>
</gene>
<comment type="caution">
    <text evidence="1">The sequence shown here is derived from an EMBL/GenBank/DDBJ whole genome shotgun (WGS) entry which is preliminary data.</text>
</comment>
<evidence type="ECO:0008006" key="3">
    <source>
        <dbReference type="Google" id="ProtNLM"/>
    </source>
</evidence>